<reference evidence="1" key="3">
    <citation type="submission" date="2025-09" db="UniProtKB">
        <authorList>
            <consortium name="Ensembl"/>
        </authorList>
    </citation>
    <scope>IDENTIFICATION</scope>
</reference>
<accession>A0AC11E200</accession>
<organism evidence="1">
    <name type="scientific">Ovis aries</name>
    <name type="common">Sheep</name>
    <dbReference type="NCBI Taxonomy" id="9940"/>
    <lineage>
        <taxon>Eukaryota</taxon>
        <taxon>Metazoa</taxon>
        <taxon>Chordata</taxon>
        <taxon>Craniata</taxon>
        <taxon>Vertebrata</taxon>
        <taxon>Euteleostomi</taxon>
        <taxon>Mammalia</taxon>
        <taxon>Eutheria</taxon>
        <taxon>Laurasiatheria</taxon>
        <taxon>Artiodactyla</taxon>
        <taxon>Ruminantia</taxon>
        <taxon>Pecora</taxon>
        <taxon>Bovidae</taxon>
        <taxon>Caprinae</taxon>
        <taxon>Ovis</taxon>
    </lineage>
</organism>
<sequence>MLISKSHKYFIVQFSPVAQLCPTLCYPMNRSMPGLPVHHQVPESTSIESVMPYNHLILCHPLLLLPSISPNIRVISNESALCIWWPKYWSCSFNISPFNEHPGLISFRMDWLDLLAVQGTLKSLLQHHSTKASILQHSAFFIVQLSHPYMTTGKTIALTRWTFVGKVMFLLFNMLSGLVITFLLRSKRLLISWLQSPSAVILEPRKIKSATVPTVSPSIM</sequence>
<name>A0AC11E200_SHEEP</name>
<evidence type="ECO:0000313" key="1">
    <source>
        <dbReference type="Ensembl" id="ENSOARP00020054108.1"/>
    </source>
</evidence>
<protein>
    <submittedName>
        <fullName evidence="1">Uncharacterized protein</fullName>
    </submittedName>
</protein>
<dbReference type="Ensembl" id="ENSOART00020063544.1">
    <property type="protein sequence ID" value="ENSOARP00020054108.1"/>
    <property type="gene ID" value="ENSOARG00020039471.1"/>
</dbReference>
<proteinExistence type="predicted"/>
<reference evidence="1" key="2">
    <citation type="submission" date="2025-08" db="UniProtKB">
        <authorList>
            <consortium name="Ensembl"/>
        </authorList>
    </citation>
    <scope>IDENTIFICATION</scope>
</reference>
<reference evidence="1" key="1">
    <citation type="submission" date="2020-11" db="EMBL/GenBank/DDBJ databases">
        <authorList>
            <person name="Davenport K.M."/>
            <person name="Bickhart D.M."/>
            <person name="Smith T.P.L."/>
            <person name="Murdoch B.M."/>
            <person name="Rosen B.D."/>
        </authorList>
    </citation>
    <scope>NUCLEOTIDE SEQUENCE [LARGE SCALE GENOMIC DNA]</scope>
    <source>
        <strain evidence="1">OAR_USU_Benz2616</strain>
    </source>
</reference>